<dbReference type="Proteomes" id="UP000010931">
    <property type="component" value="Unassembled WGS sequence"/>
</dbReference>
<dbReference type="Gene3D" id="3.40.109.10">
    <property type="entry name" value="NADH Oxidase"/>
    <property type="match status" value="1"/>
</dbReference>
<evidence type="ECO:0000313" key="1">
    <source>
        <dbReference type="EMBL" id="ELP66448.1"/>
    </source>
</evidence>
<comment type="caution">
    <text evidence="1">The sequence shown here is derived from an EMBL/GenBank/DDBJ whole genome shotgun (WGS) entry which is preliminary data.</text>
</comment>
<organism evidence="1 2">
    <name type="scientific">Streptomyces turgidiscabies (strain Car8)</name>
    <dbReference type="NCBI Taxonomy" id="698760"/>
    <lineage>
        <taxon>Bacteria</taxon>
        <taxon>Bacillati</taxon>
        <taxon>Actinomycetota</taxon>
        <taxon>Actinomycetes</taxon>
        <taxon>Kitasatosporales</taxon>
        <taxon>Streptomycetaceae</taxon>
        <taxon>Streptomyces</taxon>
    </lineage>
</organism>
<dbReference type="EMBL" id="AEJB01000351">
    <property type="protein sequence ID" value="ELP66448.1"/>
    <property type="molecule type" value="Genomic_DNA"/>
</dbReference>
<name>L7F4B4_STRT8</name>
<accession>L7F4B4</accession>
<dbReference type="InterPro" id="IPR050627">
    <property type="entry name" value="Nitroreductase/BluB"/>
</dbReference>
<protein>
    <recommendedName>
        <fullName evidence="3">Nitroreductase domain-containing protein</fullName>
    </recommendedName>
</protein>
<proteinExistence type="predicted"/>
<dbReference type="PATRIC" id="fig|698760.3.peg.4792"/>
<dbReference type="PANTHER" id="PTHR23026:SF123">
    <property type="entry name" value="NAD(P)H NITROREDUCTASE RV3131-RELATED"/>
    <property type="match status" value="1"/>
</dbReference>
<dbReference type="SUPFAM" id="SSF55469">
    <property type="entry name" value="FMN-dependent nitroreductase-like"/>
    <property type="match status" value="2"/>
</dbReference>
<dbReference type="RefSeq" id="WP_006378461.1">
    <property type="nucleotide sequence ID" value="NZ_AEJB01000351.1"/>
</dbReference>
<dbReference type="InterPro" id="IPR000415">
    <property type="entry name" value="Nitroreductase-like"/>
</dbReference>
<reference evidence="1 2" key="1">
    <citation type="journal article" date="2011" name="Plasmid">
        <title>Streptomyces turgidiscabies Car8 contains a modular pathogenicity island that shares virulence genes with other actinobacterial plant pathogens.</title>
        <authorList>
            <person name="Huguet-Tapia J.C."/>
            <person name="Badger J.H."/>
            <person name="Loria R."/>
            <person name="Pettis G.S."/>
        </authorList>
    </citation>
    <scope>NUCLEOTIDE SEQUENCE [LARGE SCALE GENOMIC DNA]</scope>
    <source>
        <strain evidence="1 2">Car8</strain>
    </source>
</reference>
<gene>
    <name evidence="1" type="ORF">STRTUCAR8_08246</name>
</gene>
<keyword evidence="2" id="KW-1185">Reference proteome</keyword>
<dbReference type="NCBIfam" id="NF047509">
    <property type="entry name" value="Rv3131_FMN_oxido"/>
    <property type="match status" value="1"/>
</dbReference>
<dbReference type="GO" id="GO:0016491">
    <property type="term" value="F:oxidoreductase activity"/>
    <property type="evidence" value="ECO:0007669"/>
    <property type="project" value="InterPro"/>
</dbReference>
<dbReference type="GeneID" id="97402567"/>
<dbReference type="STRING" id="85558.T45_02855"/>
<evidence type="ECO:0008006" key="3">
    <source>
        <dbReference type="Google" id="ProtNLM"/>
    </source>
</evidence>
<sequence length="302" mass="33559">MTSTLLDAAILETCVSAAVAAPSIHNTQPWRFRLDPATVTFQVFAAPERGLRHTDPTGRALYLSAGACVFNLRVALAYYGWAPVTRLLPCPENPGLFATVRPTEPGDPHQGRQSLDLYAAIWRRHSSRFPFCGMPVLPDLRAELGAAARAEGARLTFADATETDRLLRLTAEAEQRNRLDADRAAEGRRWVNHELDPARDVGVPQKALGPQDAREHVPVRDFTAQRHPERLVTQPFEKDPVIAVLSTEHDRRADWLRSGQALQHVWLIATAHGLRMSLLHQALEWLDLRESLSPVPGRTGHA</sequence>
<evidence type="ECO:0000313" key="2">
    <source>
        <dbReference type="Proteomes" id="UP000010931"/>
    </source>
</evidence>
<dbReference type="PANTHER" id="PTHR23026">
    <property type="entry name" value="NADPH NITROREDUCTASE"/>
    <property type="match status" value="1"/>
</dbReference>
<dbReference type="AlphaFoldDB" id="L7F4B4"/>